<accession>A0A5P2D0Q4</accession>
<evidence type="ECO:0000313" key="2">
    <source>
        <dbReference type="Proteomes" id="UP000325211"/>
    </source>
</evidence>
<sequence length="234" mass="24477">MRGEANTVRRLNGVDGLTAVVAAVPVQRGPLGPGALAAAAPAPATVRDLRGRSCGPARLGFAEGDIVVVSGLPGGGKSTLIKRAVRDIGIDSQDVRERWEHRMPGSLPYALYRPLVRIAHYAGLARALRSGRSVVVHDCGTQAWVRGLLARTARRRGRALHLLLLDASPAEALSGQAARGRGVSAYAFARHRGAVARLLRAAESGRLPAGCTSATLLDRAAATRVTHIAFDGSP</sequence>
<dbReference type="RefSeq" id="WP_150207232.1">
    <property type="nucleotide sequence ID" value="NZ_CP029190.1"/>
</dbReference>
<keyword evidence="1" id="KW-0547">Nucleotide-binding</keyword>
<reference evidence="1 2" key="1">
    <citation type="submission" date="2018-05" db="EMBL/GenBank/DDBJ databases">
        <title>Streptomyces venezuelae.</title>
        <authorList>
            <person name="Kim W."/>
            <person name="Lee N."/>
            <person name="Cho B.-K."/>
        </authorList>
    </citation>
    <scope>NUCLEOTIDE SEQUENCE [LARGE SCALE GENOMIC DNA]</scope>
    <source>
        <strain evidence="1 2">ATCC 21782</strain>
    </source>
</reference>
<dbReference type="GO" id="GO:0005524">
    <property type="term" value="F:ATP binding"/>
    <property type="evidence" value="ECO:0007669"/>
    <property type="project" value="UniProtKB-KW"/>
</dbReference>
<gene>
    <name evidence="1" type="ORF">DEJ50_10140</name>
</gene>
<dbReference type="EMBL" id="CP029190">
    <property type="protein sequence ID" value="QES48120.1"/>
    <property type="molecule type" value="Genomic_DNA"/>
</dbReference>
<organism evidence="1 2">
    <name type="scientific">Streptomyces venezuelae</name>
    <dbReference type="NCBI Taxonomy" id="54571"/>
    <lineage>
        <taxon>Bacteria</taxon>
        <taxon>Bacillati</taxon>
        <taxon>Actinomycetota</taxon>
        <taxon>Actinomycetes</taxon>
        <taxon>Kitasatosporales</taxon>
        <taxon>Streptomycetaceae</taxon>
        <taxon>Streptomyces</taxon>
    </lineage>
</organism>
<dbReference type="Proteomes" id="UP000325211">
    <property type="component" value="Chromosome"/>
</dbReference>
<dbReference type="OrthoDB" id="3523587at2"/>
<protein>
    <submittedName>
        <fullName evidence="1">ATP-binding protein</fullName>
    </submittedName>
</protein>
<dbReference type="AlphaFoldDB" id="A0A5P2D0Q4"/>
<name>A0A5P2D0Q4_STRVZ</name>
<evidence type="ECO:0000313" key="1">
    <source>
        <dbReference type="EMBL" id="QES48120.1"/>
    </source>
</evidence>
<dbReference type="Pfam" id="PF13671">
    <property type="entry name" value="AAA_33"/>
    <property type="match status" value="1"/>
</dbReference>
<proteinExistence type="predicted"/>
<dbReference type="Gene3D" id="3.40.50.300">
    <property type="entry name" value="P-loop containing nucleotide triphosphate hydrolases"/>
    <property type="match status" value="1"/>
</dbReference>
<keyword evidence="1" id="KW-0067">ATP-binding</keyword>
<dbReference type="SUPFAM" id="SSF52540">
    <property type="entry name" value="P-loop containing nucleoside triphosphate hydrolases"/>
    <property type="match status" value="1"/>
</dbReference>
<dbReference type="InterPro" id="IPR027417">
    <property type="entry name" value="P-loop_NTPase"/>
</dbReference>